<dbReference type="InterPro" id="IPR019734">
    <property type="entry name" value="TPR_rpt"/>
</dbReference>
<keyword evidence="5" id="KW-1133">Transmembrane helix</keyword>
<dbReference type="PANTHER" id="PTHR44858:SF1">
    <property type="entry name" value="UDP-N-ACETYLGLUCOSAMINE--PEPTIDE N-ACETYLGLUCOSAMINYLTRANSFERASE SPINDLY-RELATED"/>
    <property type="match status" value="1"/>
</dbReference>
<evidence type="ECO:0000313" key="6">
    <source>
        <dbReference type="EMBL" id="MBO8425245.1"/>
    </source>
</evidence>
<reference evidence="6" key="1">
    <citation type="submission" date="2020-10" db="EMBL/GenBank/DDBJ databases">
        <authorList>
            <person name="Gilroy R."/>
        </authorList>
    </citation>
    <scope>NUCLEOTIDE SEQUENCE</scope>
    <source>
        <strain evidence="6">8207</strain>
    </source>
</reference>
<dbReference type="PANTHER" id="PTHR44858">
    <property type="entry name" value="TETRATRICOPEPTIDE REPEAT PROTEIN 6"/>
    <property type="match status" value="1"/>
</dbReference>
<evidence type="ECO:0000256" key="5">
    <source>
        <dbReference type="SAM" id="Phobius"/>
    </source>
</evidence>
<evidence type="ECO:0000256" key="3">
    <source>
        <dbReference type="PROSITE-ProRule" id="PRU00339"/>
    </source>
</evidence>
<gene>
    <name evidence="6" type="ORF">IAC69_02065</name>
</gene>
<dbReference type="AlphaFoldDB" id="A0A9D9DFM5"/>
<sequence>MKKNIAKKNSSTRRVASGAVTKQTGKKQNCFNPWSLSIYVYWFIIIFFIAATFYILGRSHGVATSDTKTDSNVEITEEVLLQASDYFNSGKTKLLSGDTFGAITDLTTAIDSGSADVDTYILRGEAYMQTANYRDALADFNTAIDRDPVNAVAYYDRALLNMRLEDYNTALSDINNALAAQTANPTPILQLRDLYAKRGQLNLWLKNWEGAIADYTNSLARPDGVVNPNVYAERAEAYTATGNYAAAINDYGAAIRVISEQIQGATTAAERENQSSNAMTYFEKSAALNLALGDTDAARSDLESAYTIAAALLDDTSMTRIQGVLNDLQAQ</sequence>
<feature type="region of interest" description="Disordered" evidence="4">
    <location>
        <begin position="1"/>
        <end position="20"/>
    </location>
</feature>
<feature type="transmembrane region" description="Helical" evidence="5">
    <location>
        <begin position="36"/>
        <end position="56"/>
    </location>
</feature>
<dbReference type="EMBL" id="JADINC010000030">
    <property type="protein sequence ID" value="MBO8425245.1"/>
    <property type="molecule type" value="Genomic_DNA"/>
</dbReference>
<comment type="caution">
    <text evidence="6">The sequence shown here is derived from an EMBL/GenBank/DDBJ whole genome shotgun (WGS) entry which is preliminary data.</text>
</comment>
<keyword evidence="5" id="KW-0472">Membrane</keyword>
<reference evidence="6" key="2">
    <citation type="journal article" date="2021" name="PeerJ">
        <title>Extensive microbial diversity within the chicken gut microbiome revealed by metagenomics and culture.</title>
        <authorList>
            <person name="Gilroy R."/>
            <person name="Ravi A."/>
            <person name="Getino M."/>
            <person name="Pursley I."/>
            <person name="Horton D.L."/>
            <person name="Alikhan N.F."/>
            <person name="Baker D."/>
            <person name="Gharbi K."/>
            <person name="Hall N."/>
            <person name="Watson M."/>
            <person name="Adriaenssens E.M."/>
            <person name="Foster-Nyarko E."/>
            <person name="Jarju S."/>
            <person name="Secka A."/>
            <person name="Antonio M."/>
            <person name="Oren A."/>
            <person name="Chaudhuri R.R."/>
            <person name="La Ragione R."/>
            <person name="Hildebrand F."/>
            <person name="Pallen M.J."/>
        </authorList>
    </citation>
    <scope>NUCLEOTIDE SEQUENCE</scope>
    <source>
        <strain evidence="6">8207</strain>
    </source>
</reference>
<dbReference type="SMART" id="SM00028">
    <property type="entry name" value="TPR"/>
    <property type="match status" value="4"/>
</dbReference>
<feature type="repeat" description="TPR" evidence="3">
    <location>
        <begin position="117"/>
        <end position="150"/>
    </location>
</feature>
<name>A0A9D9DFM5_9PROT</name>
<evidence type="ECO:0000256" key="2">
    <source>
        <dbReference type="ARBA" id="ARBA00022803"/>
    </source>
</evidence>
<dbReference type="InterPro" id="IPR011990">
    <property type="entry name" value="TPR-like_helical_dom_sf"/>
</dbReference>
<feature type="repeat" description="TPR" evidence="3">
    <location>
        <begin position="228"/>
        <end position="261"/>
    </location>
</feature>
<dbReference type="Proteomes" id="UP000823630">
    <property type="component" value="Unassembled WGS sequence"/>
</dbReference>
<protein>
    <submittedName>
        <fullName evidence="6">Tetratricopeptide repeat protein</fullName>
    </submittedName>
</protein>
<dbReference type="Pfam" id="PF13181">
    <property type="entry name" value="TPR_8"/>
    <property type="match status" value="1"/>
</dbReference>
<dbReference type="PROSITE" id="PS50005">
    <property type="entry name" value="TPR"/>
    <property type="match status" value="2"/>
</dbReference>
<dbReference type="SUPFAM" id="SSF48452">
    <property type="entry name" value="TPR-like"/>
    <property type="match status" value="1"/>
</dbReference>
<dbReference type="Pfam" id="PF13432">
    <property type="entry name" value="TPR_16"/>
    <property type="match status" value="1"/>
</dbReference>
<evidence type="ECO:0000313" key="7">
    <source>
        <dbReference type="Proteomes" id="UP000823630"/>
    </source>
</evidence>
<accession>A0A9D9DFM5</accession>
<proteinExistence type="predicted"/>
<dbReference type="InterPro" id="IPR050498">
    <property type="entry name" value="Ycf3"/>
</dbReference>
<feature type="compositionally biased region" description="Polar residues" evidence="4">
    <location>
        <begin position="7"/>
        <end position="20"/>
    </location>
</feature>
<organism evidence="6 7">
    <name type="scientific">Candidatus Enterousia avistercoris</name>
    <dbReference type="NCBI Taxonomy" id="2840788"/>
    <lineage>
        <taxon>Bacteria</taxon>
        <taxon>Pseudomonadati</taxon>
        <taxon>Pseudomonadota</taxon>
        <taxon>Alphaproteobacteria</taxon>
        <taxon>Candidatus Enterousia</taxon>
    </lineage>
</organism>
<keyword evidence="1" id="KW-0677">Repeat</keyword>
<keyword evidence="5" id="KW-0812">Transmembrane</keyword>
<dbReference type="GO" id="GO:0009279">
    <property type="term" value="C:cell outer membrane"/>
    <property type="evidence" value="ECO:0007669"/>
    <property type="project" value="TreeGrafter"/>
</dbReference>
<evidence type="ECO:0000256" key="1">
    <source>
        <dbReference type="ARBA" id="ARBA00022737"/>
    </source>
</evidence>
<dbReference type="GO" id="GO:0046813">
    <property type="term" value="P:receptor-mediated virion attachment to host cell"/>
    <property type="evidence" value="ECO:0007669"/>
    <property type="project" value="TreeGrafter"/>
</dbReference>
<evidence type="ECO:0000256" key="4">
    <source>
        <dbReference type="SAM" id="MobiDB-lite"/>
    </source>
</evidence>
<keyword evidence="2 3" id="KW-0802">TPR repeat</keyword>
<dbReference type="Gene3D" id="1.25.40.10">
    <property type="entry name" value="Tetratricopeptide repeat domain"/>
    <property type="match status" value="2"/>
</dbReference>